<comment type="subcellular location">
    <subcellularLocation>
        <location evidence="1">Cell membrane</location>
        <topology evidence="1">Multi-pass membrane protein</topology>
    </subcellularLocation>
</comment>
<evidence type="ECO:0000313" key="10">
    <source>
        <dbReference type="EMBL" id="RHF38311.1"/>
    </source>
</evidence>
<keyword evidence="2" id="KW-0813">Transport</keyword>
<organism evidence="10 11">
    <name type="scientific">Collinsella intestinalis</name>
    <dbReference type="NCBI Taxonomy" id="147207"/>
    <lineage>
        <taxon>Bacteria</taxon>
        <taxon>Bacillati</taxon>
        <taxon>Actinomycetota</taxon>
        <taxon>Coriobacteriia</taxon>
        <taxon>Coriobacteriales</taxon>
        <taxon>Coriobacteriaceae</taxon>
        <taxon>Collinsella</taxon>
    </lineage>
</organism>
<dbReference type="Pfam" id="PF03609">
    <property type="entry name" value="EII-Sor"/>
    <property type="match status" value="1"/>
</dbReference>
<reference evidence="10 11" key="1">
    <citation type="submission" date="2018-08" db="EMBL/GenBank/DDBJ databases">
        <title>A genome reference for cultivated species of the human gut microbiota.</title>
        <authorList>
            <person name="Zou Y."/>
            <person name="Xue W."/>
            <person name="Luo G."/>
        </authorList>
    </citation>
    <scope>NUCLEOTIDE SEQUENCE [LARGE SCALE GENOMIC DNA]</scope>
    <source>
        <strain evidence="10 11">AM25-33</strain>
    </source>
</reference>
<protein>
    <submittedName>
        <fullName evidence="10">PTS sugar transporter subunit IIC</fullName>
    </submittedName>
</protein>
<evidence type="ECO:0000256" key="7">
    <source>
        <dbReference type="ARBA" id="ARBA00022989"/>
    </source>
</evidence>
<dbReference type="GO" id="GO:0005886">
    <property type="term" value="C:plasma membrane"/>
    <property type="evidence" value="ECO:0007669"/>
    <property type="project" value="UniProtKB-SubCell"/>
</dbReference>
<proteinExistence type="predicted"/>
<name>A0A414NF92_9ACTN</name>
<dbReference type="AlphaFoldDB" id="A0A414NF92"/>
<evidence type="ECO:0000313" key="11">
    <source>
        <dbReference type="Proteomes" id="UP000283983"/>
    </source>
</evidence>
<sequence length="257" mass="26658">MYEAIMVGLVMAIAWTLEKMGGTCMVMRPLVVAPLVGLVLGDLATGLVVGASLELVFMGAMQIGAAVPPDVIVGAGLGTAFAIISGKGTETALALALPISILAQSIKVALFIVRSWFMDFAMKLAADANVRGMHALNFGGLMLQSGMYFLVGFVAVLLGAPAVTSFVEAIPPVIMSGLTLAGGMIPAVGFALLLQPMMNGRNFIYFLLGFVLFAYLKLPIMAITIIGVGVAFIVAYENGSAGTQTAAVDEGDDLFDE</sequence>
<evidence type="ECO:0000256" key="3">
    <source>
        <dbReference type="ARBA" id="ARBA00022475"/>
    </source>
</evidence>
<keyword evidence="11" id="KW-1185">Reference proteome</keyword>
<dbReference type="InterPro" id="IPR050303">
    <property type="entry name" value="GatZ_KbaZ_carbometab"/>
</dbReference>
<evidence type="ECO:0000256" key="8">
    <source>
        <dbReference type="ARBA" id="ARBA00023136"/>
    </source>
</evidence>
<keyword evidence="6 9" id="KW-0812">Transmembrane</keyword>
<dbReference type="RefSeq" id="WP_118102449.1">
    <property type="nucleotide sequence ID" value="NZ_CABJEU010000001.1"/>
</dbReference>
<evidence type="ECO:0000256" key="4">
    <source>
        <dbReference type="ARBA" id="ARBA00022597"/>
    </source>
</evidence>
<evidence type="ECO:0000256" key="9">
    <source>
        <dbReference type="SAM" id="Phobius"/>
    </source>
</evidence>
<accession>A0A414NF92</accession>
<keyword evidence="4 10" id="KW-0762">Sugar transport</keyword>
<feature type="transmembrane region" description="Helical" evidence="9">
    <location>
        <begin position="92"/>
        <end position="113"/>
    </location>
</feature>
<dbReference type="PANTHER" id="PTHR32502:SF8">
    <property type="entry name" value="N-ACETYLGALACTOSAMINE PERMEASE IIC COMPONENT 1"/>
    <property type="match status" value="1"/>
</dbReference>
<keyword evidence="8 9" id="KW-0472">Membrane</keyword>
<feature type="transmembrane region" description="Helical" evidence="9">
    <location>
        <begin position="31"/>
        <end position="53"/>
    </location>
</feature>
<dbReference type="PROSITE" id="PS51106">
    <property type="entry name" value="PTS_EIIC_TYPE_4"/>
    <property type="match status" value="1"/>
</dbReference>
<dbReference type="EMBL" id="QSLJ01000001">
    <property type="protein sequence ID" value="RHF38311.1"/>
    <property type="molecule type" value="Genomic_DNA"/>
</dbReference>
<dbReference type="InterPro" id="IPR004700">
    <property type="entry name" value="PTS_IIC_man"/>
</dbReference>
<keyword evidence="7 9" id="KW-1133">Transmembrane helix</keyword>
<feature type="transmembrane region" description="Helical" evidence="9">
    <location>
        <begin position="203"/>
        <end position="236"/>
    </location>
</feature>
<feature type="transmembrane region" description="Helical" evidence="9">
    <location>
        <begin position="173"/>
        <end position="194"/>
    </location>
</feature>
<comment type="caution">
    <text evidence="10">The sequence shown here is derived from an EMBL/GenBank/DDBJ whole genome shotgun (WGS) entry which is preliminary data.</text>
</comment>
<gene>
    <name evidence="10" type="ORF">DW682_00940</name>
</gene>
<keyword evidence="5" id="KW-0598">Phosphotransferase system</keyword>
<dbReference type="PANTHER" id="PTHR32502">
    <property type="entry name" value="N-ACETYLGALACTOSAMINE PERMEASE II COMPONENT-RELATED"/>
    <property type="match status" value="1"/>
</dbReference>
<evidence type="ECO:0000256" key="6">
    <source>
        <dbReference type="ARBA" id="ARBA00022692"/>
    </source>
</evidence>
<dbReference type="InParanoid" id="A0A414NF92"/>
<feature type="transmembrane region" description="Helical" evidence="9">
    <location>
        <begin position="147"/>
        <end position="167"/>
    </location>
</feature>
<dbReference type="Proteomes" id="UP000283983">
    <property type="component" value="Unassembled WGS sequence"/>
</dbReference>
<feature type="transmembrane region" description="Helical" evidence="9">
    <location>
        <begin position="65"/>
        <end position="86"/>
    </location>
</feature>
<keyword evidence="3" id="KW-1003">Cell membrane</keyword>
<evidence type="ECO:0000256" key="1">
    <source>
        <dbReference type="ARBA" id="ARBA00004651"/>
    </source>
</evidence>
<evidence type="ECO:0000256" key="5">
    <source>
        <dbReference type="ARBA" id="ARBA00022683"/>
    </source>
</evidence>
<dbReference type="GO" id="GO:0009401">
    <property type="term" value="P:phosphoenolpyruvate-dependent sugar phosphotransferase system"/>
    <property type="evidence" value="ECO:0007669"/>
    <property type="project" value="UniProtKB-KW"/>
</dbReference>
<evidence type="ECO:0000256" key="2">
    <source>
        <dbReference type="ARBA" id="ARBA00022448"/>
    </source>
</evidence>